<dbReference type="GO" id="GO:0031145">
    <property type="term" value="P:anaphase-promoting complex-dependent catabolic process"/>
    <property type="evidence" value="ECO:0007669"/>
    <property type="project" value="TreeGrafter"/>
</dbReference>
<evidence type="ECO:0000313" key="2">
    <source>
        <dbReference type="Proteomes" id="UP000245462"/>
    </source>
</evidence>
<dbReference type="Gene3D" id="1.25.40.10">
    <property type="entry name" value="Tetratricopeptide repeat domain"/>
    <property type="match status" value="1"/>
</dbReference>
<dbReference type="Pfam" id="PF14559">
    <property type="entry name" value="TPR_19"/>
    <property type="match status" value="2"/>
</dbReference>
<dbReference type="InterPro" id="IPR011990">
    <property type="entry name" value="TPR-like_helical_dom_sf"/>
</dbReference>
<dbReference type="GO" id="GO:0051301">
    <property type="term" value="P:cell division"/>
    <property type="evidence" value="ECO:0007669"/>
    <property type="project" value="TreeGrafter"/>
</dbReference>
<dbReference type="GeneID" id="94550969"/>
<dbReference type="SMART" id="SM00028">
    <property type="entry name" value="TPR"/>
    <property type="match status" value="5"/>
</dbReference>
<dbReference type="PANTHER" id="PTHR12558:SF13">
    <property type="entry name" value="CELL DIVISION CYCLE PROTEIN 27 HOMOLOG"/>
    <property type="match status" value="1"/>
</dbReference>
<organism evidence="1 2">
    <name type="scientific">Porphyromonas loveana</name>
    <dbReference type="NCBI Taxonomy" id="1884669"/>
    <lineage>
        <taxon>Bacteria</taxon>
        <taxon>Pseudomonadati</taxon>
        <taxon>Bacteroidota</taxon>
        <taxon>Bacteroidia</taxon>
        <taxon>Bacteroidales</taxon>
        <taxon>Porphyromonadaceae</taxon>
        <taxon>Porphyromonas</taxon>
    </lineage>
</organism>
<reference evidence="1 2" key="1">
    <citation type="submission" date="2018-04" db="EMBL/GenBank/DDBJ databases">
        <title>Genomic Encyclopedia of Type Strains, Phase IV (KMG-IV): sequencing the most valuable type-strain genomes for metagenomic binning, comparative biology and taxonomic classification.</title>
        <authorList>
            <person name="Goeker M."/>
        </authorList>
    </citation>
    <scope>NUCLEOTIDE SEQUENCE [LARGE SCALE GENOMIC DNA]</scope>
    <source>
        <strain evidence="1 2">DSM 28520</strain>
    </source>
</reference>
<dbReference type="InterPro" id="IPR019734">
    <property type="entry name" value="TPR_rpt"/>
</dbReference>
<accession>A0A2U1FBH8</accession>
<comment type="caution">
    <text evidence="1">The sequence shown here is derived from an EMBL/GenBank/DDBJ whole genome shotgun (WGS) entry which is preliminary data.</text>
</comment>
<dbReference type="GO" id="GO:0016567">
    <property type="term" value="P:protein ubiquitination"/>
    <property type="evidence" value="ECO:0007669"/>
    <property type="project" value="TreeGrafter"/>
</dbReference>
<dbReference type="GO" id="GO:0005737">
    <property type="term" value="C:cytoplasm"/>
    <property type="evidence" value="ECO:0007669"/>
    <property type="project" value="TreeGrafter"/>
</dbReference>
<dbReference type="EMBL" id="QEKY01000009">
    <property type="protein sequence ID" value="PVZ09340.1"/>
    <property type="molecule type" value="Genomic_DNA"/>
</dbReference>
<dbReference type="OrthoDB" id="1012708at2"/>
<dbReference type="RefSeq" id="WP_116679501.1">
    <property type="nucleotide sequence ID" value="NZ_QEKY01000009.1"/>
</dbReference>
<evidence type="ECO:0000313" key="1">
    <source>
        <dbReference type="EMBL" id="PVZ09340.1"/>
    </source>
</evidence>
<dbReference type="SUPFAM" id="SSF48452">
    <property type="entry name" value="TPR-like"/>
    <property type="match status" value="2"/>
</dbReference>
<protein>
    <submittedName>
        <fullName evidence="1">Tfp pilus assembly protein PilF</fullName>
    </submittedName>
</protein>
<name>A0A2U1FBH8_9PORP</name>
<sequence>MKNFLKSLFSSRHEEEGKASVNEAAEQIQTTTTVAENLATESDNAARQADTLKFDAIRAMNLGEMVFATEALRKALELRPEFETRYYLAEVLVRRNLSEEALAEMDLLLEEMPMHTATRLNRSKLCCELNNPDGALEDCREGIASTSDPEEQALLLYYGAVALKDLDRHPEAIDYLTDAIEKDESFVMARLLRARLLMEGARYDEAGADLDTIAASHPEEEQVPLLRARLHLLTEKPEEAMQAYTQLLELDPFSEEGHQGMATLMVRNGNTAEAEAFLREAIEELPTQRSLSLLLIDILEHDGRMDEAAELRAQLPEETTGNDTVNFKNLYSGSLF</sequence>
<dbReference type="Proteomes" id="UP000245462">
    <property type="component" value="Unassembled WGS sequence"/>
</dbReference>
<dbReference type="AlphaFoldDB" id="A0A2U1FBH8"/>
<proteinExistence type="predicted"/>
<keyword evidence="2" id="KW-1185">Reference proteome</keyword>
<dbReference type="PANTHER" id="PTHR12558">
    <property type="entry name" value="CELL DIVISION CYCLE 16,23,27"/>
    <property type="match status" value="1"/>
</dbReference>
<gene>
    <name evidence="1" type="ORF">C7382_10983</name>
</gene>